<dbReference type="SFLD" id="SFLDS00003">
    <property type="entry name" value="Haloacid_Dehalogenase"/>
    <property type="match status" value="1"/>
</dbReference>
<evidence type="ECO:0000256" key="2">
    <source>
        <dbReference type="ARBA" id="ARBA00022801"/>
    </source>
</evidence>
<comment type="similarity">
    <text evidence="1">Belongs to the HAD-like hydrolase superfamily. S-2-haloalkanoic acid dehalogenase family.</text>
</comment>
<dbReference type="InterPro" id="IPR006328">
    <property type="entry name" value="2-HAD"/>
</dbReference>
<evidence type="ECO:0000313" key="4">
    <source>
        <dbReference type="Proteomes" id="UP001596410"/>
    </source>
</evidence>
<name>A0ABW2EUJ6_9BACI</name>
<organism evidence="3 4">
    <name type="scientific">Halobacillus seohaensis</name>
    <dbReference type="NCBI Taxonomy" id="447421"/>
    <lineage>
        <taxon>Bacteria</taxon>
        <taxon>Bacillati</taxon>
        <taxon>Bacillota</taxon>
        <taxon>Bacilli</taxon>
        <taxon>Bacillales</taxon>
        <taxon>Bacillaceae</taxon>
        <taxon>Halobacillus</taxon>
    </lineage>
</organism>
<dbReference type="InterPro" id="IPR051540">
    <property type="entry name" value="S-2-haloacid_dehalogenase"/>
</dbReference>
<dbReference type="PANTHER" id="PTHR43316">
    <property type="entry name" value="HYDROLASE, HALOACID DELAHOGENASE-RELATED"/>
    <property type="match status" value="1"/>
</dbReference>
<dbReference type="Proteomes" id="UP001596410">
    <property type="component" value="Unassembled WGS sequence"/>
</dbReference>
<comment type="caution">
    <text evidence="3">The sequence shown here is derived from an EMBL/GenBank/DDBJ whole genome shotgun (WGS) entry which is preliminary data.</text>
</comment>
<dbReference type="InterPro" id="IPR006439">
    <property type="entry name" value="HAD-SF_hydro_IA"/>
</dbReference>
<reference evidence="4" key="1">
    <citation type="journal article" date="2019" name="Int. J. Syst. Evol. Microbiol.">
        <title>The Global Catalogue of Microorganisms (GCM) 10K type strain sequencing project: providing services to taxonomists for standard genome sequencing and annotation.</title>
        <authorList>
            <consortium name="The Broad Institute Genomics Platform"/>
            <consortium name="The Broad Institute Genome Sequencing Center for Infectious Disease"/>
            <person name="Wu L."/>
            <person name="Ma J."/>
        </authorList>
    </citation>
    <scope>NUCLEOTIDE SEQUENCE [LARGE SCALE GENOMIC DNA]</scope>
    <source>
        <strain evidence="4">CGMCC 4.1621</strain>
    </source>
</reference>
<protein>
    <submittedName>
        <fullName evidence="3">Haloacid dehalogenase type II</fullName>
    </submittedName>
</protein>
<keyword evidence="4" id="KW-1185">Reference proteome</keyword>
<dbReference type="Gene3D" id="1.10.150.240">
    <property type="entry name" value="Putative phosphatase, domain 2"/>
    <property type="match status" value="1"/>
</dbReference>
<dbReference type="SUPFAM" id="SSF56784">
    <property type="entry name" value="HAD-like"/>
    <property type="match status" value="1"/>
</dbReference>
<dbReference type="InterPro" id="IPR023214">
    <property type="entry name" value="HAD_sf"/>
</dbReference>
<dbReference type="EMBL" id="JBHSZV010000062">
    <property type="protein sequence ID" value="MFC7064129.1"/>
    <property type="molecule type" value="Genomic_DNA"/>
</dbReference>
<sequence>MNYKAYVFDAYGTLFNVHSVIEAIHEFFPEKGPQISEKWRSSQVHYFLIRQLIDDYVPFETITRSALQDALAYYNAKGNDETIDYLMKQYEKLKPYEEVHFLKKQHPDKELTIFSNGTRSMLEPLLENNQLTSSFSLLTADDVNVYKPHPKAYKYAQEKLQIDQDDILFFSSNPWDIAGATQYGFHTAWVNRQNLKWPELGVKPTHTIPDLSEIPSKP</sequence>
<dbReference type="CDD" id="cd02588">
    <property type="entry name" value="HAD_L2-DEX"/>
    <property type="match status" value="1"/>
</dbReference>
<evidence type="ECO:0000313" key="3">
    <source>
        <dbReference type="EMBL" id="MFC7064129.1"/>
    </source>
</evidence>
<dbReference type="PANTHER" id="PTHR43316:SF3">
    <property type="entry name" value="HALOACID DEHALOGENASE, TYPE II (AFU_ORTHOLOGUE AFUA_2G07750)-RELATED"/>
    <property type="match status" value="1"/>
</dbReference>
<dbReference type="InterPro" id="IPR036412">
    <property type="entry name" value="HAD-like_sf"/>
</dbReference>
<dbReference type="InterPro" id="IPR023198">
    <property type="entry name" value="PGP-like_dom2"/>
</dbReference>
<dbReference type="NCBIfam" id="TIGR01493">
    <property type="entry name" value="HAD-SF-IA-v2"/>
    <property type="match status" value="1"/>
</dbReference>
<gene>
    <name evidence="3" type="ORF">ACFQIC_20240</name>
</gene>
<proteinExistence type="inferred from homology"/>
<dbReference type="Pfam" id="PF00702">
    <property type="entry name" value="Hydrolase"/>
    <property type="match status" value="1"/>
</dbReference>
<dbReference type="RefSeq" id="WP_204708256.1">
    <property type="nucleotide sequence ID" value="NZ_JBHSZV010000062.1"/>
</dbReference>
<keyword evidence="2" id="KW-0378">Hydrolase</keyword>
<dbReference type="Gene3D" id="3.40.50.1000">
    <property type="entry name" value="HAD superfamily/HAD-like"/>
    <property type="match status" value="1"/>
</dbReference>
<dbReference type="NCBIfam" id="TIGR01509">
    <property type="entry name" value="HAD-SF-IA-v3"/>
    <property type="match status" value="1"/>
</dbReference>
<dbReference type="PRINTS" id="PR00413">
    <property type="entry name" value="HADHALOGNASE"/>
</dbReference>
<dbReference type="NCBIfam" id="TIGR01428">
    <property type="entry name" value="HAD_type_II"/>
    <property type="match status" value="1"/>
</dbReference>
<evidence type="ECO:0000256" key="1">
    <source>
        <dbReference type="ARBA" id="ARBA00008106"/>
    </source>
</evidence>
<accession>A0ABW2EUJ6</accession>
<dbReference type="SFLD" id="SFLDG01129">
    <property type="entry name" value="C1.5:_HAD__Beta-PGM__Phosphata"/>
    <property type="match status" value="1"/>
</dbReference>